<keyword evidence="2" id="KW-1185">Reference proteome</keyword>
<dbReference type="Proteomes" id="UP000193920">
    <property type="component" value="Unassembled WGS sequence"/>
</dbReference>
<dbReference type="EMBL" id="MCOG01000091">
    <property type="protein sequence ID" value="ORY53325.1"/>
    <property type="molecule type" value="Genomic_DNA"/>
</dbReference>
<dbReference type="AlphaFoldDB" id="A0A1Y2D422"/>
<comment type="caution">
    <text evidence="1">The sequence shown here is derived from an EMBL/GenBank/DDBJ whole genome shotgun (WGS) entry which is preliminary data.</text>
</comment>
<evidence type="ECO:0000313" key="1">
    <source>
        <dbReference type="EMBL" id="ORY53325.1"/>
    </source>
</evidence>
<protein>
    <submittedName>
        <fullName evidence="1">Uncharacterized protein</fullName>
    </submittedName>
</protein>
<sequence>MKPRIDLKKYPYNNYNIEYDPHYGIKILSVVIYENFPKDINIIILDAFPEETLHSIIARPLVSQDEILSMVNRMIDNYFTPDYLHYKVIRRNYQTICHMMIKLLNSIPIWL</sequence>
<gene>
    <name evidence="1" type="ORF">LY90DRAFT_508023</name>
</gene>
<accession>A0A1Y2D422</accession>
<reference evidence="1 2" key="1">
    <citation type="submission" date="2016-08" db="EMBL/GenBank/DDBJ databases">
        <title>A Parts List for Fungal Cellulosomes Revealed by Comparative Genomics.</title>
        <authorList>
            <consortium name="DOE Joint Genome Institute"/>
            <person name="Haitjema C.H."/>
            <person name="Gilmore S.P."/>
            <person name="Henske J.K."/>
            <person name="Solomon K.V."/>
            <person name="De Groot R."/>
            <person name="Kuo A."/>
            <person name="Mondo S.J."/>
            <person name="Salamov A.A."/>
            <person name="Labutti K."/>
            <person name="Zhao Z."/>
            <person name="Chiniquy J."/>
            <person name="Barry K."/>
            <person name="Brewer H.M."/>
            <person name="Purvine S.O."/>
            <person name="Wright A.T."/>
            <person name="Boxma B."/>
            <person name="Van Alen T."/>
            <person name="Hackstein J.H."/>
            <person name="Baker S.E."/>
            <person name="Grigoriev I.V."/>
            <person name="O'Malley M.A."/>
        </authorList>
    </citation>
    <scope>NUCLEOTIDE SEQUENCE [LARGE SCALE GENOMIC DNA]</scope>
    <source>
        <strain evidence="1 2">G1</strain>
    </source>
</reference>
<name>A0A1Y2D422_9FUNG</name>
<evidence type="ECO:0000313" key="2">
    <source>
        <dbReference type="Proteomes" id="UP000193920"/>
    </source>
</evidence>
<organism evidence="1 2">
    <name type="scientific">Neocallimastix californiae</name>
    <dbReference type="NCBI Taxonomy" id="1754190"/>
    <lineage>
        <taxon>Eukaryota</taxon>
        <taxon>Fungi</taxon>
        <taxon>Fungi incertae sedis</taxon>
        <taxon>Chytridiomycota</taxon>
        <taxon>Chytridiomycota incertae sedis</taxon>
        <taxon>Neocallimastigomycetes</taxon>
        <taxon>Neocallimastigales</taxon>
        <taxon>Neocallimastigaceae</taxon>
        <taxon>Neocallimastix</taxon>
    </lineage>
</organism>
<proteinExistence type="predicted"/>